<proteinExistence type="predicted"/>
<dbReference type="Proteomes" id="UP000068067">
    <property type="component" value="Chromosome"/>
</dbReference>
<sequence>MAITIGSFPHPVLGNQDDVSSLFALQDAHYRSDVDDIEISFRLINEDQDLHRLIDTEAAELKVRWDCPVTMSTGYLEVDVARRHHDGSSYRAWLDQRLVRDDVQIDVFVVAARNLSDFSWSNQHPDYGRDRFEIRKGDVLADGGSFSIRVGKLYDPLNPPIGSCFRVTKEPGLKKGVKIDFSADDQVVILVSEAVAEGLSGLSHRPDLQISLLIFPALMETVSFIQKTQSDESAENLEDKAWFQTVNSLIESLDSDSSPFGIAQELLGNTLIQVFTDPLFPAEELD</sequence>
<dbReference type="STRING" id="931089.CDES_05615"/>
<dbReference type="KEGG" id="cdx:CDES_05615"/>
<dbReference type="RefSeq" id="WP_053544613.1">
    <property type="nucleotide sequence ID" value="NZ_CP009220.1"/>
</dbReference>
<reference evidence="1 2" key="1">
    <citation type="submission" date="2014-08" db="EMBL/GenBank/DDBJ databases">
        <title>Complete genome sequence of Corynebacterium deserti GIMN1.010 (=DSM 45689), isolated from desert sand in western China.</title>
        <authorList>
            <person name="Ruckert C."/>
            <person name="Albersmeier A."/>
            <person name="Kalinowski J."/>
        </authorList>
    </citation>
    <scope>NUCLEOTIDE SEQUENCE [LARGE SCALE GENOMIC DNA]</scope>
    <source>
        <strain evidence="1 2">GIMN1.010</strain>
    </source>
</reference>
<dbReference type="PATRIC" id="fig|931089.4.peg.1141"/>
<evidence type="ECO:0000313" key="2">
    <source>
        <dbReference type="Proteomes" id="UP000068067"/>
    </source>
</evidence>
<accession>A0A0M4CXC1</accession>
<name>A0A0M4CXC1_9CORY</name>
<evidence type="ECO:0000313" key="1">
    <source>
        <dbReference type="EMBL" id="ALC05557.1"/>
    </source>
</evidence>
<dbReference type="OrthoDB" id="7057373at2"/>
<dbReference type="EMBL" id="CP009220">
    <property type="protein sequence ID" value="ALC05557.1"/>
    <property type="molecule type" value="Genomic_DNA"/>
</dbReference>
<dbReference type="AlphaFoldDB" id="A0A0M4CXC1"/>
<organism evidence="1 2">
    <name type="scientific">Corynebacterium deserti GIMN1.010</name>
    <dbReference type="NCBI Taxonomy" id="931089"/>
    <lineage>
        <taxon>Bacteria</taxon>
        <taxon>Bacillati</taxon>
        <taxon>Actinomycetota</taxon>
        <taxon>Actinomycetes</taxon>
        <taxon>Mycobacteriales</taxon>
        <taxon>Corynebacteriaceae</taxon>
        <taxon>Corynebacterium</taxon>
    </lineage>
</organism>
<keyword evidence="2" id="KW-1185">Reference proteome</keyword>
<gene>
    <name evidence="1" type="ORF">CDES_05615</name>
</gene>
<protein>
    <submittedName>
        <fullName evidence="1">Uncharacterized protein</fullName>
    </submittedName>
</protein>